<name>A0ABT5TME9_9GAMM</name>
<dbReference type="InterPro" id="IPR015797">
    <property type="entry name" value="NUDIX_hydrolase-like_dom_sf"/>
</dbReference>
<dbReference type="SUPFAM" id="SSF55811">
    <property type="entry name" value="Nudix"/>
    <property type="match status" value="1"/>
</dbReference>
<keyword evidence="6" id="KW-1185">Reference proteome</keyword>
<comment type="caution">
    <text evidence="5">The sequence shown here is derived from an EMBL/GenBank/DDBJ whole genome shotgun (WGS) entry which is preliminary data.</text>
</comment>
<protein>
    <submittedName>
        <fullName evidence="5">NUDIX hydrolase</fullName>
    </submittedName>
</protein>
<dbReference type="PANTHER" id="PTHR43046:SF15">
    <property type="entry name" value="MUTT_NUDIX FAMILY PROTEIN"/>
    <property type="match status" value="1"/>
</dbReference>
<evidence type="ECO:0000313" key="6">
    <source>
        <dbReference type="Proteomes" id="UP001213691"/>
    </source>
</evidence>
<dbReference type="InterPro" id="IPR000086">
    <property type="entry name" value="NUDIX_hydrolase_dom"/>
</dbReference>
<dbReference type="PANTHER" id="PTHR43046">
    <property type="entry name" value="GDP-MANNOSE MANNOSYL HYDROLASE"/>
    <property type="match status" value="1"/>
</dbReference>
<evidence type="ECO:0000256" key="3">
    <source>
        <dbReference type="RuleBase" id="RU003476"/>
    </source>
</evidence>
<dbReference type="PRINTS" id="PR00502">
    <property type="entry name" value="NUDIXFAMILY"/>
</dbReference>
<dbReference type="EMBL" id="JAQQPZ010000004">
    <property type="protein sequence ID" value="MDD8059039.1"/>
    <property type="molecule type" value="Genomic_DNA"/>
</dbReference>
<sequence>MRHLTTSYHPETPVDFVNNNQSTMLTRLAARAIVLRGNQILMVYTRRYHDYSLPGGGVDDGEHIEQGLIRELQEETGAQVVGDVIPFGLYQEYRPWRRDGFESVNMLSYCYVCNIADEIGETQFEAHEINNGMVPVWMDIDAAIQHNLDTMANSNKKGLSIQRETFLLKLIKQELLKCD</sequence>
<dbReference type="CDD" id="cd02883">
    <property type="entry name" value="NUDIX_Hydrolase"/>
    <property type="match status" value="1"/>
</dbReference>
<dbReference type="Gene3D" id="3.90.79.10">
    <property type="entry name" value="Nucleoside Triphosphate Pyrophosphohydrolase"/>
    <property type="match status" value="1"/>
</dbReference>
<evidence type="ECO:0000313" key="5">
    <source>
        <dbReference type="EMBL" id="MDD8059039.1"/>
    </source>
</evidence>
<evidence type="ECO:0000256" key="1">
    <source>
        <dbReference type="ARBA" id="ARBA00001946"/>
    </source>
</evidence>
<organism evidence="5 6">
    <name type="scientific">Shewanella metallivivens</name>
    <dbReference type="NCBI Taxonomy" id="2872342"/>
    <lineage>
        <taxon>Bacteria</taxon>
        <taxon>Pseudomonadati</taxon>
        <taxon>Pseudomonadota</taxon>
        <taxon>Gammaproteobacteria</taxon>
        <taxon>Alteromonadales</taxon>
        <taxon>Shewanellaceae</taxon>
        <taxon>Shewanella</taxon>
    </lineage>
</organism>
<accession>A0ABT5TME9</accession>
<gene>
    <name evidence="5" type="ORF">PQR79_07830</name>
</gene>
<dbReference type="Pfam" id="PF00293">
    <property type="entry name" value="NUDIX"/>
    <property type="match status" value="1"/>
</dbReference>
<dbReference type="Proteomes" id="UP001213691">
    <property type="component" value="Unassembled WGS sequence"/>
</dbReference>
<feature type="domain" description="Nudix hydrolase" evidence="4">
    <location>
        <begin position="25"/>
        <end position="165"/>
    </location>
</feature>
<evidence type="ECO:0000256" key="2">
    <source>
        <dbReference type="ARBA" id="ARBA00022801"/>
    </source>
</evidence>
<dbReference type="InterPro" id="IPR020476">
    <property type="entry name" value="Nudix_hydrolase"/>
</dbReference>
<dbReference type="GO" id="GO:0016787">
    <property type="term" value="F:hydrolase activity"/>
    <property type="evidence" value="ECO:0007669"/>
    <property type="project" value="UniProtKB-KW"/>
</dbReference>
<proteinExistence type="inferred from homology"/>
<comment type="cofactor">
    <cofactor evidence="1">
        <name>Mg(2+)</name>
        <dbReference type="ChEBI" id="CHEBI:18420"/>
    </cofactor>
</comment>
<keyword evidence="2 3" id="KW-0378">Hydrolase</keyword>
<dbReference type="RefSeq" id="WP_238106690.1">
    <property type="nucleotide sequence ID" value="NZ_JAQQPZ010000004.1"/>
</dbReference>
<evidence type="ECO:0000259" key="4">
    <source>
        <dbReference type="PROSITE" id="PS51462"/>
    </source>
</evidence>
<dbReference type="PROSITE" id="PS51462">
    <property type="entry name" value="NUDIX"/>
    <property type="match status" value="1"/>
</dbReference>
<dbReference type="PROSITE" id="PS00893">
    <property type="entry name" value="NUDIX_BOX"/>
    <property type="match status" value="1"/>
</dbReference>
<comment type="similarity">
    <text evidence="3">Belongs to the Nudix hydrolase family.</text>
</comment>
<reference evidence="5 6" key="1">
    <citation type="submission" date="2023-02" db="EMBL/GenBank/DDBJ databases">
        <title>Genome sequence of Shewanella metallivivens ER-Te-42B-Light, sp. nov., enriched from sulfide tube worms (Riftia pachyptila) isolated from Explorer Ridge in the Pacific Ocean.</title>
        <authorList>
            <person name="Maltman C."/>
            <person name="Kuzyk S.B."/>
            <person name="Kyndt J.A."/>
            <person name="Yurkov V."/>
        </authorList>
    </citation>
    <scope>NUCLEOTIDE SEQUENCE [LARGE SCALE GENOMIC DNA]</scope>
    <source>
        <strain evidence="5 6">ER-Te-42B-Light</strain>
    </source>
</reference>
<dbReference type="InterPro" id="IPR020084">
    <property type="entry name" value="NUDIX_hydrolase_CS"/>
</dbReference>